<dbReference type="InterPro" id="IPR013083">
    <property type="entry name" value="Znf_RING/FYVE/PHD"/>
</dbReference>
<dbReference type="PROSITE" id="PS50089">
    <property type="entry name" value="ZF_RING_2"/>
    <property type="match status" value="1"/>
</dbReference>
<dbReference type="PANTHER" id="PTHR45931">
    <property type="entry name" value="SI:CH211-59O9.10"/>
    <property type="match status" value="1"/>
</dbReference>
<evidence type="ECO:0000256" key="5">
    <source>
        <dbReference type="SAM" id="MobiDB-lite"/>
    </source>
</evidence>
<keyword evidence="1" id="KW-0479">Metal-binding</keyword>
<dbReference type="GO" id="GO:0006511">
    <property type="term" value="P:ubiquitin-dependent protein catabolic process"/>
    <property type="evidence" value="ECO:0007669"/>
    <property type="project" value="TreeGrafter"/>
</dbReference>
<dbReference type="GO" id="GO:0005634">
    <property type="term" value="C:nucleus"/>
    <property type="evidence" value="ECO:0007669"/>
    <property type="project" value="TreeGrafter"/>
</dbReference>
<keyword evidence="2 4" id="KW-0863">Zinc-finger</keyword>
<evidence type="ECO:0000313" key="8">
    <source>
        <dbReference type="EnsemblPlants" id="OB02G42830.1"/>
    </source>
</evidence>
<organism evidence="8">
    <name type="scientific">Oryza brachyantha</name>
    <name type="common">malo sina</name>
    <dbReference type="NCBI Taxonomy" id="4533"/>
    <lineage>
        <taxon>Eukaryota</taxon>
        <taxon>Viridiplantae</taxon>
        <taxon>Streptophyta</taxon>
        <taxon>Embryophyta</taxon>
        <taxon>Tracheophyta</taxon>
        <taxon>Spermatophyta</taxon>
        <taxon>Magnoliopsida</taxon>
        <taxon>Liliopsida</taxon>
        <taxon>Poales</taxon>
        <taxon>Poaceae</taxon>
        <taxon>BOP clade</taxon>
        <taxon>Oryzoideae</taxon>
        <taxon>Oryzeae</taxon>
        <taxon>Oryzinae</taxon>
        <taxon>Oryza</taxon>
    </lineage>
</organism>
<evidence type="ECO:0000256" key="4">
    <source>
        <dbReference type="PROSITE-ProRule" id="PRU00175"/>
    </source>
</evidence>
<dbReference type="HOGENOM" id="CLU_931819_0_0_1"/>
<name>J3LI16_ORYBR</name>
<feature type="compositionally biased region" description="Low complexity" evidence="5">
    <location>
        <begin position="197"/>
        <end position="209"/>
    </location>
</feature>
<dbReference type="InterPro" id="IPR051834">
    <property type="entry name" value="RING_finger_E3_ligase"/>
</dbReference>
<sequence>MKLEHSMKVSIPSLMVVYQFYGSIALVLLNLYRYAELLAQDEGHESNVQFTFTVHKFTESFSKKNLALDSASTCLSSCVICHVDEWCWLMRLIQRVCHNDPLHLWKKKWEYEVTYFSAGLTGSFFSLAWKQRSGGCEEAAARARHGWTLDSNAREAKERLDQKLRAAAAVVKRPNSAGKLPQAGTSGGAGGGGDGEQPGSTTTTAAASAPQREVYTRKGGGWPRRRLRWFRLGWRAAAPEEEEEEECAVCLEELRAGEAVAHLPCAHRFHWGCAVPWVQAASRCPVCRAAVHLNLTGGN</sequence>
<dbReference type="Gene3D" id="3.30.40.10">
    <property type="entry name" value="Zinc/RING finger domain, C3HC4 (zinc finger)"/>
    <property type="match status" value="1"/>
</dbReference>
<dbReference type="Proteomes" id="UP000006038">
    <property type="component" value="Unassembled WGS sequence"/>
</dbReference>
<keyword evidence="6" id="KW-1133">Transmembrane helix</keyword>
<keyword evidence="9" id="KW-1185">Reference proteome</keyword>
<reference evidence="8" key="1">
    <citation type="submission" date="2013-04" db="UniProtKB">
        <authorList>
            <consortium name="EnsemblPlants"/>
        </authorList>
    </citation>
    <scope>IDENTIFICATION</scope>
</reference>
<dbReference type="SUPFAM" id="SSF57850">
    <property type="entry name" value="RING/U-box"/>
    <property type="match status" value="1"/>
</dbReference>
<dbReference type="InterPro" id="IPR001841">
    <property type="entry name" value="Znf_RING"/>
</dbReference>
<dbReference type="Gramene" id="OB02G42830.1">
    <property type="protein sequence ID" value="OB02G42830.1"/>
    <property type="gene ID" value="OB02G42830"/>
</dbReference>
<keyword evidence="6" id="KW-0812">Transmembrane</keyword>
<evidence type="ECO:0000313" key="9">
    <source>
        <dbReference type="Proteomes" id="UP000006038"/>
    </source>
</evidence>
<dbReference type="eggNOG" id="KOG0800">
    <property type="taxonomic scope" value="Eukaryota"/>
</dbReference>
<dbReference type="PANTHER" id="PTHR45931:SF3">
    <property type="entry name" value="RING ZINC FINGER-CONTAINING PROTEIN"/>
    <property type="match status" value="1"/>
</dbReference>
<feature type="region of interest" description="Disordered" evidence="5">
    <location>
        <begin position="173"/>
        <end position="218"/>
    </location>
</feature>
<evidence type="ECO:0000256" key="3">
    <source>
        <dbReference type="ARBA" id="ARBA00022833"/>
    </source>
</evidence>
<dbReference type="EnsemblPlants" id="OB02G42830.1">
    <property type="protein sequence ID" value="OB02G42830.1"/>
    <property type="gene ID" value="OB02G42830"/>
</dbReference>
<dbReference type="GO" id="GO:0061630">
    <property type="term" value="F:ubiquitin protein ligase activity"/>
    <property type="evidence" value="ECO:0007669"/>
    <property type="project" value="TreeGrafter"/>
</dbReference>
<dbReference type="SMART" id="SM00184">
    <property type="entry name" value="RING"/>
    <property type="match status" value="1"/>
</dbReference>
<dbReference type="AlphaFoldDB" id="J3LI16"/>
<feature type="transmembrane region" description="Helical" evidence="6">
    <location>
        <begin position="12"/>
        <end position="32"/>
    </location>
</feature>
<evidence type="ECO:0000259" key="7">
    <source>
        <dbReference type="PROSITE" id="PS50089"/>
    </source>
</evidence>
<accession>J3LI16</accession>
<keyword evidence="6" id="KW-0472">Membrane</keyword>
<proteinExistence type="predicted"/>
<feature type="domain" description="RING-type" evidence="7">
    <location>
        <begin position="247"/>
        <end position="288"/>
    </location>
</feature>
<dbReference type="Pfam" id="PF13639">
    <property type="entry name" value="zf-RING_2"/>
    <property type="match status" value="1"/>
</dbReference>
<keyword evidence="3" id="KW-0862">Zinc</keyword>
<evidence type="ECO:0000256" key="1">
    <source>
        <dbReference type="ARBA" id="ARBA00022723"/>
    </source>
</evidence>
<evidence type="ECO:0000256" key="2">
    <source>
        <dbReference type="ARBA" id="ARBA00022771"/>
    </source>
</evidence>
<dbReference type="GO" id="GO:0008270">
    <property type="term" value="F:zinc ion binding"/>
    <property type="evidence" value="ECO:0007669"/>
    <property type="project" value="UniProtKB-KW"/>
</dbReference>
<protein>
    <recommendedName>
        <fullName evidence="7">RING-type domain-containing protein</fullName>
    </recommendedName>
</protein>
<feature type="compositionally biased region" description="Gly residues" evidence="5">
    <location>
        <begin position="185"/>
        <end position="196"/>
    </location>
</feature>
<evidence type="ECO:0000256" key="6">
    <source>
        <dbReference type="SAM" id="Phobius"/>
    </source>
</evidence>